<dbReference type="GO" id="GO:0005783">
    <property type="term" value="C:endoplasmic reticulum"/>
    <property type="evidence" value="ECO:0007669"/>
    <property type="project" value="TreeGrafter"/>
</dbReference>
<evidence type="ECO:0000313" key="1">
    <source>
        <dbReference type="EMBL" id="PNH08353.1"/>
    </source>
</evidence>
<accession>A0A2J8A7A1</accession>
<reference evidence="1 2" key="1">
    <citation type="journal article" date="2017" name="Mol. Biol. Evol.">
        <title>The 4-celled Tetrabaena socialis nuclear genome reveals the essential components for genetic control of cell number at the origin of multicellularity in the volvocine lineage.</title>
        <authorList>
            <person name="Featherston J."/>
            <person name="Arakaki Y."/>
            <person name="Hanschen E.R."/>
            <person name="Ferris P.J."/>
            <person name="Michod R.E."/>
            <person name="Olson B.J.S.C."/>
            <person name="Nozaki H."/>
            <person name="Durand P.M."/>
        </authorList>
    </citation>
    <scope>NUCLEOTIDE SEQUENCE [LARGE SCALE GENOMIC DNA]</scope>
    <source>
        <strain evidence="1 2">NIES-571</strain>
    </source>
</reference>
<dbReference type="GO" id="GO:0016020">
    <property type="term" value="C:membrane"/>
    <property type="evidence" value="ECO:0007669"/>
    <property type="project" value="TreeGrafter"/>
</dbReference>
<gene>
    <name evidence="1" type="ORF">TSOC_005127</name>
</gene>
<dbReference type="GO" id="GO:0004620">
    <property type="term" value="F:phospholipase activity"/>
    <property type="evidence" value="ECO:0007669"/>
    <property type="project" value="TreeGrafter"/>
</dbReference>
<dbReference type="EMBL" id="PGGS01000133">
    <property type="protein sequence ID" value="PNH08353.1"/>
    <property type="molecule type" value="Genomic_DNA"/>
</dbReference>
<dbReference type="GO" id="GO:0030149">
    <property type="term" value="P:sphingolipid catabolic process"/>
    <property type="evidence" value="ECO:0007669"/>
    <property type="project" value="TreeGrafter"/>
</dbReference>
<dbReference type="AlphaFoldDB" id="A0A2J8A7A1"/>
<dbReference type="PANTHER" id="PTHR12393">
    <property type="entry name" value="SPHINGOMYELIN PHOSPHODIESTERASE RELATED"/>
    <property type="match status" value="1"/>
</dbReference>
<sequence>MTSTTYRIWFPDILTSIAGHLPDNCLPFLRLVDKATAAHFSNSKSVTLSKPVPPREFRWFISNKMRTLNTVQRMTLAKLTARSGSVENLRALLRRSEAHAWEFEVWDAAAGAGRLDVCRFLMTFYCPRGPAECDAQQRTRASRRSFAIGSSATAELAITTFGWRRLMPRGEATSS</sequence>
<dbReference type="PANTHER" id="PTHR12393:SF6">
    <property type="entry name" value="SPHINGOMYELIN PHOSPHODIESTERASE 2"/>
    <property type="match status" value="1"/>
</dbReference>
<dbReference type="GO" id="GO:0046513">
    <property type="term" value="P:ceramide biosynthetic process"/>
    <property type="evidence" value="ECO:0007669"/>
    <property type="project" value="TreeGrafter"/>
</dbReference>
<comment type="caution">
    <text evidence="1">The sequence shown here is derived from an EMBL/GenBank/DDBJ whole genome shotgun (WGS) entry which is preliminary data.</text>
</comment>
<proteinExistence type="predicted"/>
<name>A0A2J8A7A1_9CHLO</name>
<evidence type="ECO:0000313" key="2">
    <source>
        <dbReference type="Proteomes" id="UP000236333"/>
    </source>
</evidence>
<organism evidence="1 2">
    <name type="scientific">Tetrabaena socialis</name>
    <dbReference type="NCBI Taxonomy" id="47790"/>
    <lineage>
        <taxon>Eukaryota</taxon>
        <taxon>Viridiplantae</taxon>
        <taxon>Chlorophyta</taxon>
        <taxon>core chlorophytes</taxon>
        <taxon>Chlorophyceae</taxon>
        <taxon>CS clade</taxon>
        <taxon>Chlamydomonadales</taxon>
        <taxon>Tetrabaenaceae</taxon>
        <taxon>Tetrabaena</taxon>
    </lineage>
</organism>
<dbReference type="OrthoDB" id="548202at2759"/>
<keyword evidence="2" id="KW-1185">Reference proteome</keyword>
<protein>
    <submittedName>
        <fullName evidence="1">Uncharacterized protein</fullName>
    </submittedName>
</protein>
<dbReference type="GO" id="GO:0071944">
    <property type="term" value="C:cell periphery"/>
    <property type="evidence" value="ECO:0007669"/>
    <property type="project" value="TreeGrafter"/>
</dbReference>
<dbReference type="Proteomes" id="UP000236333">
    <property type="component" value="Unassembled WGS sequence"/>
</dbReference>